<dbReference type="InterPro" id="IPR013087">
    <property type="entry name" value="Znf_C2H2_type"/>
</dbReference>
<dbReference type="Pfam" id="PF13912">
    <property type="entry name" value="zf-C2H2_6"/>
    <property type="match status" value="1"/>
</dbReference>
<dbReference type="Pfam" id="PF00096">
    <property type="entry name" value="zf-C2H2"/>
    <property type="match status" value="1"/>
</dbReference>
<evidence type="ECO:0000256" key="8">
    <source>
        <dbReference type="PROSITE-ProRule" id="PRU00042"/>
    </source>
</evidence>
<sequence length="356" mass="40039">MEENCVHSYGSSSTMMNTGKIPQNIISSLQSFPIGSMALKRSNTNSHHKNKNKIKLKGIFCNVETCGERFATVELLELHRKIHEGVKPFICDVCRKVCQTESKLFAHKSSHANDGIRPICIICNRSFSSQSALNKHKKILHKPKPYTCPDCKAGFEKHQYMIIHAKREHGIENLKKCEENKTDPLIVVDKIDVTEDLSSSSSISANINVETITGKILEKTSDTPSNIENSRRISETVKFLCQMCTSTFPSQAYLEQHMSVHISEKKETHNPMENLSHPVNHMSVRPLNPHSVSRNNLKASAQDGFVNYAISDSYSQHVASNRIHNDPASFTFVSHHISHSVGISSLSDRNQTPYWT</sequence>
<dbReference type="SUPFAM" id="SSF57667">
    <property type="entry name" value="beta-beta-alpha zinc fingers"/>
    <property type="match status" value="2"/>
</dbReference>
<comment type="caution">
    <text evidence="10">The sequence shown here is derived from an EMBL/GenBank/DDBJ whole genome shotgun (WGS) entry which is preliminary data.</text>
</comment>
<reference evidence="10 11" key="1">
    <citation type="submission" date="2024-05" db="EMBL/GenBank/DDBJ databases">
        <authorList>
            <person name="Wallberg A."/>
        </authorList>
    </citation>
    <scope>NUCLEOTIDE SEQUENCE [LARGE SCALE GENOMIC DNA]</scope>
</reference>
<gene>
    <name evidence="10" type="ORF">MNOR_LOCUS29593</name>
</gene>
<dbReference type="Gene3D" id="3.30.160.60">
    <property type="entry name" value="Classic Zinc Finger"/>
    <property type="match status" value="2"/>
</dbReference>
<organism evidence="10 11">
    <name type="scientific">Meganyctiphanes norvegica</name>
    <name type="common">Northern krill</name>
    <name type="synonym">Thysanopoda norvegica</name>
    <dbReference type="NCBI Taxonomy" id="48144"/>
    <lineage>
        <taxon>Eukaryota</taxon>
        <taxon>Metazoa</taxon>
        <taxon>Ecdysozoa</taxon>
        <taxon>Arthropoda</taxon>
        <taxon>Crustacea</taxon>
        <taxon>Multicrustacea</taxon>
        <taxon>Malacostraca</taxon>
        <taxon>Eumalacostraca</taxon>
        <taxon>Eucarida</taxon>
        <taxon>Euphausiacea</taxon>
        <taxon>Euphausiidae</taxon>
        <taxon>Meganyctiphanes</taxon>
    </lineage>
</organism>
<dbReference type="GO" id="GO:0008270">
    <property type="term" value="F:zinc ion binding"/>
    <property type="evidence" value="ECO:0007669"/>
    <property type="project" value="UniProtKB-KW"/>
</dbReference>
<evidence type="ECO:0000256" key="5">
    <source>
        <dbReference type="ARBA" id="ARBA00023015"/>
    </source>
</evidence>
<keyword evidence="11" id="KW-1185">Reference proteome</keyword>
<dbReference type="Proteomes" id="UP001497623">
    <property type="component" value="Unassembled WGS sequence"/>
</dbReference>
<dbReference type="PANTHER" id="PTHR46179:SF13">
    <property type="entry name" value="C2H2-TYPE DOMAIN-CONTAINING PROTEIN"/>
    <property type="match status" value="1"/>
</dbReference>
<dbReference type="GO" id="GO:0006357">
    <property type="term" value="P:regulation of transcription by RNA polymerase II"/>
    <property type="evidence" value="ECO:0007669"/>
    <property type="project" value="TreeGrafter"/>
</dbReference>
<feature type="domain" description="C2H2-type" evidence="9">
    <location>
        <begin position="118"/>
        <end position="145"/>
    </location>
</feature>
<keyword evidence="7" id="KW-0539">Nucleus</keyword>
<keyword evidence="5" id="KW-0805">Transcription regulation</keyword>
<protein>
    <recommendedName>
        <fullName evidence="9">C2H2-type domain-containing protein</fullName>
    </recommendedName>
</protein>
<feature type="domain" description="C2H2-type" evidence="9">
    <location>
        <begin position="239"/>
        <end position="266"/>
    </location>
</feature>
<dbReference type="PROSITE" id="PS50157">
    <property type="entry name" value="ZINC_FINGER_C2H2_2"/>
    <property type="match status" value="5"/>
</dbReference>
<dbReference type="PROSITE" id="PS00028">
    <property type="entry name" value="ZINC_FINGER_C2H2_1"/>
    <property type="match status" value="5"/>
</dbReference>
<dbReference type="EMBL" id="CAXKWB010034566">
    <property type="protein sequence ID" value="CAL4144995.1"/>
    <property type="molecule type" value="Genomic_DNA"/>
</dbReference>
<evidence type="ECO:0000259" key="9">
    <source>
        <dbReference type="PROSITE" id="PS50157"/>
    </source>
</evidence>
<dbReference type="AlphaFoldDB" id="A0AAV2RYN9"/>
<evidence type="ECO:0000313" key="11">
    <source>
        <dbReference type="Proteomes" id="UP001497623"/>
    </source>
</evidence>
<name>A0AAV2RYN9_MEGNR</name>
<dbReference type="PANTHER" id="PTHR46179">
    <property type="entry name" value="ZINC FINGER PROTEIN"/>
    <property type="match status" value="1"/>
</dbReference>
<feature type="domain" description="C2H2-type" evidence="9">
    <location>
        <begin position="59"/>
        <end position="88"/>
    </location>
</feature>
<evidence type="ECO:0000256" key="4">
    <source>
        <dbReference type="ARBA" id="ARBA00022833"/>
    </source>
</evidence>
<proteinExistence type="predicted"/>
<feature type="domain" description="C2H2-type" evidence="9">
    <location>
        <begin position="146"/>
        <end position="174"/>
    </location>
</feature>
<keyword evidence="3 8" id="KW-0863">Zinc-finger</keyword>
<evidence type="ECO:0000256" key="2">
    <source>
        <dbReference type="ARBA" id="ARBA00022723"/>
    </source>
</evidence>
<comment type="subcellular location">
    <subcellularLocation>
        <location evidence="1">Nucleus</location>
    </subcellularLocation>
</comment>
<dbReference type="Pfam" id="PF12874">
    <property type="entry name" value="zf-met"/>
    <property type="match status" value="1"/>
</dbReference>
<feature type="domain" description="C2H2-type" evidence="9">
    <location>
        <begin position="89"/>
        <end position="116"/>
    </location>
</feature>
<evidence type="ECO:0000256" key="6">
    <source>
        <dbReference type="ARBA" id="ARBA00023163"/>
    </source>
</evidence>
<dbReference type="InterPro" id="IPR051061">
    <property type="entry name" value="Zinc_finger_trans_reg"/>
</dbReference>
<evidence type="ECO:0000256" key="1">
    <source>
        <dbReference type="ARBA" id="ARBA00004123"/>
    </source>
</evidence>
<keyword evidence="6" id="KW-0804">Transcription</keyword>
<keyword evidence="2" id="KW-0479">Metal-binding</keyword>
<accession>A0AAV2RYN9</accession>
<dbReference type="SMART" id="SM00355">
    <property type="entry name" value="ZnF_C2H2"/>
    <property type="match status" value="5"/>
</dbReference>
<keyword evidence="4" id="KW-0862">Zinc</keyword>
<dbReference type="InterPro" id="IPR036236">
    <property type="entry name" value="Znf_C2H2_sf"/>
</dbReference>
<evidence type="ECO:0000256" key="3">
    <source>
        <dbReference type="ARBA" id="ARBA00022771"/>
    </source>
</evidence>
<evidence type="ECO:0000256" key="7">
    <source>
        <dbReference type="ARBA" id="ARBA00023242"/>
    </source>
</evidence>
<evidence type="ECO:0000313" key="10">
    <source>
        <dbReference type="EMBL" id="CAL4144995.1"/>
    </source>
</evidence>
<dbReference type="GO" id="GO:0005634">
    <property type="term" value="C:nucleus"/>
    <property type="evidence" value="ECO:0007669"/>
    <property type="project" value="UniProtKB-SubCell"/>
</dbReference>